<protein>
    <submittedName>
        <fullName evidence="1">Uncharacterized protein</fullName>
    </submittedName>
</protein>
<sequence length="132" mass="14757">MPYEFDLEARVIRQWIVPQQQERFLACIRSPKSRPKFLAALAHGVFRTELLEPCPTESQLAARVRPFADCYLLSTDPALDGRRLPTAEALAAGLRGWADQNTLLVFGAAAVLYVETEGRNARWVSRADGAAW</sequence>
<dbReference type="AlphaFoldDB" id="A0A3S0IKP7"/>
<gene>
    <name evidence="1" type="ORF">EJV47_20510</name>
</gene>
<reference evidence="1 2" key="1">
    <citation type="submission" date="2018-12" db="EMBL/GenBank/DDBJ databases">
        <title>Hymenobacter gummosus sp. nov., isolated from a spring.</title>
        <authorList>
            <person name="Nie L."/>
        </authorList>
    </citation>
    <scope>NUCLEOTIDE SEQUENCE [LARGE SCALE GENOMIC DNA]</scope>
    <source>
        <strain evidence="1 2">KCTC 52166</strain>
    </source>
</reference>
<comment type="caution">
    <text evidence="1">The sequence shown here is derived from an EMBL/GenBank/DDBJ whole genome shotgun (WGS) entry which is preliminary data.</text>
</comment>
<organism evidence="1 2">
    <name type="scientific">Hymenobacter gummosus</name>
    <dbReference type="NCBI Taxonomy" id="1776032"/>
    <lineage>
        <taxon>Bacteria</taxon>
        <taxon>Pseudomonadati</taxon>
        <taxon>Bacteroidota</taxon>
        <taxon>Cytophagia</taxon>
        <taxon>Cytophagales</taxon>
        <taxon>Hymenobacteraceae</taxon>
        <taxon>Hymenobacter</taxon>
    </lineage>
</organism>
<keyword evidence="2" id="KW-1185">Reference proteome</keyword>
<dbReference type="RefSeq" id="WP_126695079.1">
    <property type="nucleotide sequence ID" value="NZ_RXOF01000014.1"/>
</dbReference>
<dbReference type="EMBL" id="RXOF01000014">
    <property type="protein sequence ID" value="RTQ46759.1"/>
    <property type="molecule type" value="Genomic_DNA"/>
</dbReference>
<dbReference type="Proteomes" id="UP000282184">
    <property type="component" value="Unassembled WGS sequence"/>
</dbReference>
<evidence type="ECO:0000313" key="1">
    <source>
        <dbReference type="EMBL" id="RTQ46759.1"/>
    </source>
</evidence>
<proteinExistence type="predicted"/>
<evidence type="ECO:0000313" key="2">
    <source>
        <dbReference type="Proteomes" id="UP000282184"/>
    </source>
</evidence>
<accession>A0A3S0IKP7</accession>
<name>A0A3S0IKP7_9BACT</name>